<dbReference type="AlphaFoldDB" id="A0A8J6XYX8"/>
<accession>A0A8J6XYX8</accession>
<feature type="transmembrane region" description="Helical" evidence="1">
    <location>
        <begin position="36"/>
        <end position="58"/>
    </location>
</feature>
<protein>
    <submittedName>
        <fullName evidence="2">Uncharacterized protein</fullName>
    </submittedName>
</protein>
<evidence type="ECO:0000313" key="3">
    <source>
        <dbReference type="Proteomes" id="UP000648239"/>
    </source>
</evidence>
<proteinExistence type="predicted"/>
<organism evidence="2 3">
    <name type="scientific">Candidatus Polarisedimenticola svalbardensis</name>
    <dbReference type="NCBI Taxonomy" id="2886004"/>
    <lineage>
        <taxon>Bacteria</taxon>
        <taxon>Pseudomonadati</taxon>
        <taxon>Acidobacteriota</taxon>
        <taxon>Candidatus Polarisedimenticolia</taxon>
        <taxon>Candidatus Polarisedimenticolales</taxon>
        <taxon>Candidatus Polarisedimenticolaceae</taxon>
        <taxon>Candidatus Polarisedimenticola</taxon>
    </lineage>
</organism>
<keyword evidence="1" id="KW-0472">Membrane</keyword>
<dbReference type="EMBL" id="JACXWD010000095">
    <property type="protein sequence ID" value="MBD3869471.1"/>
    <property type="molecule type" value="Genomic_DNA"/>
</dbReference>
<gene>
    <name evidence="2" type="ORF">IFK94_15220</name>
</gene>
<keyword evidence="1" id="KW-1133">Transmembrane helix</keyword>
<comment type="caution">
    <text evidence="2">The sequence shown here is derived from an EMBL/GenBank/DDBJ whole genome shotgun (WGS) entry which is preliminary data.</text>
</comment>
<keyword evidence="1" id="KW-0812">Transmembrane</keyword>
<sequence>MNQKPYLLLSAVIFGLVGIMHLMRAINGWVFQLNTWMVPVSMSWIAGVVALGLSIYGFRLASR</sequence>
<dbReference type="Proteomes" id="UP000648239">
    <property type="component" value="Unassembled WGS sequence"/>
</dbReference>
<reference evidence="2 3" key="1">
    <citation type="submission" date="2020-08" db="EMBL/GenBank/DDBJ databases">
        <title>Acidobacteriota in marine sediments use diverse sulfur dissimilation pathways.</title>
        <authorList>
            <person name="Wasmund K."/>
        </authorList>
    </citation>
    <scope>NUCLEOTIDE SEQUENCE [LARGE SCALE GENOMIC DNA]</scope>
    <source>
        <strain evidence="2">MAG AM4</strain>
    </source>
</reference>
<feature type="transmembrane region" description="Helical" evidence="1">
    <location>
        <begin position="7"/>
        <end position="30"/>
    </location>
</feature>
<evidence type="ECO:0000256" key="1">
    <source>
        <dbReference type="SAM" id="Phobius"/>
    </source>
</evidence>
<evidence type="ECO:0000313" key="2">
    <source>
        <dbReference type="EMBL" id="MBD3869471.1"/>
    </source>
</evidence>
<name>A0A8J6XYX8_9BACT</name>